<dbReference type="PANTHER" id="PTHR46623">
    <property type="entry name" value="CARBOXYMETHYLENEBUTENOLIDASE-RELATED"/>
    <property type="match status" value="1"/>
</dbReference>
<sequence>MCYDADAVPPRYGPPVTNHTSHPRTLVSADGTRFAAFAAVPERSTGAGVLVLPDNRGLSGFYEQFCCRLAEQGHPAVAVDYYGRTAGTDHRGRGPDFGELDQLMSHLRALTRPGLDADFTAAIDWLRSPTGGACQRVLSVGFCLGGRFAFTTAAPRFGLAGVIGFYGAVQPLFGAPGPTQLAAEFRAPVLGLFGGADEGIPAGEVAAFADALTEAGVSHEIVTYPGAPHGFFELGRADLAAACADAWQRVLAMLAEPEGLGRPDRAGRPG</sequence>
<evidence type="ECO:0000313" key="3">
    <source>
        <dbReference type="EMBL" id="MCP2169409.1"/>
    </source>
</evidence>
<dbReference type="PANTHER" id="PTHR46623:SF6">
    <property type="entry name" value="ALPHA_BETA-HYDROLASES SUPERFAMILY PROTEIN"/>
    <property type="match status" value="1"/>
</dbReference>
<dbReference type="InterPro" id="IPR029058">
    <property type="entry name" value="AB_hydrolase_fold"/>
</dbReference>
<dbReference type="InterPro" id="IPR002925">
    <property type="entry name" value="Dienelactn_hydro"/>
</dbReference>
<comment type="caution">
    <text evidence="3">The sequence shown here is derived from an EMBL/GenBank/DDBJ whole genome shotgun (WGS) entry which is preliminary data.</text>
</comment>
<protein>
    <submittedName>
        <fullName evidence="3">Carboxymethylenebutenolidase</fullName>
    </submittedName>
</protein>
<evidence type="ECO:0000313" key="4">
    <source>
        <dbReference type="Proteomes" id="UP001206128"/>
    </source>
</evidence>
<dbReference type="GO" id="GO:0016787">
    <property type="term" value="F:hydrolase activity"/>
    <property type="evidence" value="ECO:0007669"/>
    <property type="project" value="InterPro"/>
</dbReference>
<feature type="region of interest" description="Disordered" evidence="1">
    <location>
        <begin position="1"/>
        <end position="22"/>
    </location>
</feature>
<dbReference type="SUPFAM" id="SSF53474">
    <property type="entry name" value="alpha/beta-Hydrolases"/>
    <property type="match status" value="1"/>
</dbReference>
<reference evidence="3" key="1">
    <citation type="submission" date="2022-06" db="EMBL/GenBank/DDBJ databases">
        <title>Genomic Encyclopedia of Archaeal and Bacterial Type Strains, Phase II (KMG-II): from individual species to whole genera.</title>
        <authorList>
            <person name="Goeker M."/>
        </authorList>
    </citation>
    <scope>NUCLEOTIDE SEQUENCE</scope>
    <source>
        <strain evidence="3">DSM 43935</strain>
    </source>
</reference>
<dbReference type="AlphaFoldDB" id="A0AAE3GL53"/>
<proteinExistence type="predicted"/>
<evidence type="ECO:0000256" key="1">
    <source>
        <dbReference type="SAM" id="MobiDB-lite"/>
    </source>
</evidence>
<evidence type="ECO:0000259" key="2">
    <source>
        <dbReference type="Pfam" id="PF01738"/>
    </source>
</evidence>
<dbReference type="Proteomes" id="UP001206128">
    <property type="component" value="Unassembled WGS sequence"/>
</dbReference>
<dbReference type="EMBL" id="JAMTCK010000018">
    <property type="protein sequence ID" value="MCP2169409.1"/>
    <property type="molecule type" value="Genomic_DNA"/>
</dbReference>
<gene>
    <name evidence="3" type="ORF">LX83_006294</name>
</gene>
<dbReference type="InterPro" id="IPR051049">
    <property type="entry name" value="Dienelactone_hydrolase-like"/>
</dbReference>
<dbReference type="Pfam" id="PF01738">
    <property type="entry name" value="DLH"/>
    <property type="match status" value="1"/>
</dbReference>
<organism evidence="3 4">
    <name type="scientific">Goodfellowiella coeruleoviolacea</name>
    <dbReference type="NCBI Taxonomy" id="334858"/>
    <lineage>
        <taxon>Bacteria</taxon>
        <taxon>Bacillati</taxon>
        <taxon>Actinomycetota</taxon>
        <taxon>Actinomycetes</taxon>
        <taxon>Pseudonocardiales</taxon>
        <taxon>Pseudonocardiaceae</taxon>
        <taxon>Goodfellowiella</taxon>
    </lineage>
</organism>
<name>A0AAE3GL53_9PSEU</name>
<feature type="domain" description="Dienelactone hydrolase" evidence="2">
    <location>
        <begin position="34"/>
        <end position="255"/>
    </location>
</feature>
<accession>A0AAE3GL53</accession>
<keyword evidence="4" id="KW-1185">Reference proteome</keyword>
<dbReference type="Gene3D" id="3.40.50.1820">
    <property type="entry name" value="alpha/beta hydrolase"/>
    <property type="match status" value="1"/>
</dbReference>